<dbReference type="GO" id="GO:0016020">
    <property type="term" value="C:membrane"/>
    <property type="evidence" value="ECO:0007669"/>
    <property type="project" value="UniProtKB-SubCell"/>
</dbReference>
<dbReference type="Proteomes" id="UP000664521">
    <property type="component" value="Unassembled WGS sequence"/>
</dbReference>
<dbReference type="EMBL" id="CAJPDS010000066">
    <property type="protein sequence ID" value="CAF9933105.1"/>
    <property type="molecule type" value="Genomic_DNA"/>
</dbReference>
<evidence type="ECO:0000256" key="1">
    <source>
        <dbReference type="ARBA" id="ARBA00004141"/>
    </source>
</evidence>
<sequence>MTLPGKGNAAMGSSPSKSEETAFAAEIPQYTNHGDDDETSTIQTHHPGFTTADRTDMRRMGKTQSLLRTFPSLPILSFAIVLQSTWEFLLISITQGLIDGGLAGLFWSYIWTFLGFLPIIASIAEMASMAPTSGGQYHWVSEFAPRRYQRFLSYFTGWQATLAWQSATASGSFLSGTIIQGLVSVNYPDYEATRWQGTLLVFAMVLVLLGANIWGWRALPTAQHLALVFHLTLFLAIVVCFWALAPTHQPARTVFTQFYNGGGWATGGLSVMVGQISAIYGSLSSDAAAHLSEEVSGAGLSVPRAIFWSYTINGALGFVFLVSFLFAIDDVEAAIGDPSGYPFLYVFGRMERLGRGGVSGLTGAFLGLLTVSNVNFNAAAARQLFAFGRDGGLVFGGWISKVHPTRHIPTNAILLTGALTALLSLINIGSTAAFNAIISLSTVSLMLTYALSIGCVLHRRLTDPRSLPRARWSLGRWGVGVNVAGLGYSIFA</sequence>
<evidence type="ECO:0000256" key="2">
    <source>
        <dbReference type="ARBA" id="ARBA00022448"/>
    </source>
</evidence>
<dbReference type="PANTHER" id="PTHR45649:SF4">
    <property type="entry name" value="TRANSPORTER, PUTATIVE (EUROFUNG)-RELATED"/>
    <property type="match status" value="1"/>
</dbReference>
<dbReference type="Pfam" id="PF13520">
    <property type="entry name" value="AA_permease_2"/>
    <property type="match status" value="1"/>
</dbReference>
<keyword evidence="4 7" id="KW-1133">Transmembrane helix</keyword>
<feature type="transmembrane region" description="Helical" evidence="7">
    <location>
        <begin position="408"/>
        <end position="426"/>
    </location>
</feature>
<gene>
    <name evidence="8" type="ORF">HETSPECPRED_008536</name>
</gene>
<dbReference type="PANTHER" id="PTHR45649">
    <property type="entry name" value="AMINO-ACID PERMEASE BAT1"/>
    <property type="match status" value="1"/>
</dbReference>
<feature type="transmembrane region" description="Helical" evidence="7">
    <location>
        <begin position="195"/>
        <end position="214"/>
    </location>
</feature>
<keyword evidence="3 7" id="KW-0812">Transmembrane</keyword>
<keyword evidence="5 7" id="KW-0472">Membrane</keyword>
<dbReference type="Gene3D" id="1.20.1740.10">
    <property type="entry name" value="Amino acid/polyamine transporter I"/>
    <property type="match status" value="1"/>
</dbReference>
<evidence type="ECO:0000256" key="6">
    <source>
        <dbReference type="SAM" id="MobiDB-lite"/>
    </source>
</evidence>
<dbReference type="AlphaFoldDB" id="A0A8H3FZS2"/>
<dbReference type="InterPro" id="IPR002293">
    <property type="entry name" value="AA/rel_permease1"/>
</dbReference>
<feature type="transmembrane region" description="Helical" evidence="7">
    <location>
        <begin position="432"/>
        <end position="453"/>
    </location>
</feature>
<feature type="transmembrane region" description="Helical" evidence="7">
    <location>
        <begin position="474"/>
        <end position="491"/>
    </location>
</feature>
<proteinExistence type="predicted"/>
<dbReference type="PIRSF" id="PIRSF006060">
    <property type="entry name" value="AA_transporter"/>
    <property type="match status" value="1"/>
</dbReference>
<evidence type="ECO:0008006" key="10">
    <source>
        <dbReference type="Google" id="ProtNLM"/>
    </source>
</evidence>
<evidence type="ECO:0000256" key="4">
    <source>
        <dbReference type="ARBA" id="ARBA00022989"/>
    </source>
</evidence>
<evidence type="ECO:0000256" key="7">
    <source>
        <dbReference type="SAM" id="Phobius"/>
    </source>
</evidence>
<feature type="transmembrane region" description="Helical" evidence="7">
    <location>
        <begin position="226"/>
        <end position="245"/>
    </location>
</feature>
<feature type="transmembrane region" description="Helical" evidence="7">
    <location>
        <begin position="106"/>
        <end position="130"/>
    </location>
</feature>
<comment type="caution">
    <text evidence="8">The sequence shown here is derived from an EMBL/GenBank/DDBJ whole genome shotgun (WGS) entry which is preliminary data.</text>
</comment>
<keyword evidence="9" id="KW-1185">Reference proteome</keyword>
<evidence type="ECO:0000256" key="5">
    <source>
        <dbReference type="ARBA" id="ARBA00023136"/>
    </source>
</evidence>
<evidence type="ECO:0000256" key="3">
    <source>
        <dbReference type="ARBA" id="ARBA00022692"/>
    </source>
</evidence>
<reference evidence="8" key="1">
    <citation type="submission" date="2021-03" db="EMBL/GenBank/DDBJ databases">
        <authorList>
            <person name="Tagirdzhanova G."/>
        </authorList>
    </citation>
    <scope>NUCLEOTIDE SEQUENCE</scope>
</reference>
<protein>
    <recommendedName>
        <fullName evidence="10">Amino acid transporter</fullName>
    </recommendedName>
</protein>
<organism evidence="8 9">
    <name type="scientific">Heterodermia speciosa</name>
    <dbReference type="NCBI Taxonomy" id="116794"/>
    <lineage>
        <taxon>Eukaryota</taxon>
        <taxon>Fungi</taxon>
        <taxon>Dikarya</taxon>
        <taxon>Ascomycota</taxon>
        <taxon>Pezizomycotina</taxon>
        <taxon>Lecanoromycetes</taxon>
        <taxon>OSLEUM clade</taxon>
        <taxon>Lecanoromycetidae</taxon>
        <taxon>Caliciales</taxon>
        <taxon>Physciaceae</taxon>
        <taxon>Heterodermia</taxon>
    </lineage>
</organism>
<feature type="region of interest" description="Disordered" evidence="6">
    <location>
        <begin position="1"/>
        <end position="20"/>
    </location>
</feature>
<dbReference type="OrthoDB" id="3257095at2759"/>
<feature type="transmembrane region" description="Helical" evidence="7">
    <location>
        <begin position="305"/>
        <end position="328"/>
    </location>
</feature>
<name>A0A8H3FZS2_9LECA</name>
<evidence type="ECO:0000313" key="8">
    <source>
        <dbReference type="EMBL" id="CAF9933105.1"/>
    </source>
</evidence>
<accession>A0A8H3FZS2</accession>
<comment type="subcellular location">
    <subcellularLocation>
        <location evidence="1">Membrane</location>
        <topology evidence="1">Multi-pass membrane protein</topology>
    </subcellularLocation>
</comment>
<feature type="transmembrane region" description="Helical" evidence="7">
    <location>
        <begin position="66"/>
        <end position="86"/>
    </location>
</feature>
<dbReference type="GO" id="GO:0022857">
    <property type="term" value="F:transmembrane transporter activity"/>
    <property type="evidence" value="ECO:0007669"/>
    <property type="project" value="InterPro"/>
</dbReference>
<feature type="region of interest" description="Disordered" evidence="6">
    <location>
        <begin position="33"/>
        <end position="54"/>
    </location>
</feature>
<keyword evidence="2" id="KW-0813">Transport</keyword>
<evidence type="ECO:0000313" key="9">
    <source>
        <dbReference type="Proteomes" id="UP000664521"/>
    </source>
</evidence>